<evidence type="ECO:0000256" key="1">
    <source>
        <dbReference type="ARBA" id="ARBA00004141"/>
    </source>
</evidence>
<comment type="subcellular location">
    <subcellularLocation>
        <location evidence="10">Cell membrane</location>
        <topology evidence="10">Multi-pass membrane protein</topology>
    </subcellularLocation>
    <subcellularLocation>
        <location evidence="1">Membrane</location>
        <topology evidence="1">Multi-pass membrane protein</topology>
    </subcellularLocation>
</comment>
<dbReference type="PIRSF" id="PIRSF004557">
    <property type="entry name" value="SecY"/>
    <property type="match status" value="1"/>
</dbReference>
<evidence type="ECO:0000256" key="2">
    <source>
        <dbReference type="ARBA" id="ARBA00005751"/>
    </source>
</evidence>
<organism evidence="12 13">
    <name type="scientific">Pseudoleptotrichia goodfellowii</name>
    <dbReference type="NCBI Taxonomy" id="157692"/>
    <lineage>
        <taxon>Bacteria</taxon>
        <taxon>Fusobacteriati</taxon>
        <taxon>Fusobacteriota</taxon>
        <taxon>Fusobacteriia</taxon>
        <taxon>Fusobacteriales</taxon>
        <taxon>Leptotrichiaceae</taxon>
        <taxon>Pseudoleptotrichia</taxon>
    </lineage>
</organism>
<dbReference type="Gene3D" id="1.10.3370.10">
    <property type="entry name" value="SecY subunit domain"/>
    <property type="match status" value="1"/>
</dbReference>
<dbReference type="AlphaFoldDB" id="A0A510JD28"/>
<dbReference type="SUPFAM" id="SSF103491">
    <property type="entry name" value="Preprotein translocase SecY subunit"/>
    <property type="match status" value="1"/>
</dbReference>
<evidence type="ECO:0000256" key="3">
    <source>
        <dbReference type="ARBA" id="ARBA00022448"/>
    </source>
</evidence>
<keyword evidence="5 10" id="KW-0653">Protein transport</keyword>
<evidence type="ECO:0000256" key="11">
    <source>
        <dbReference type="RuleBase" id="RU004349"/>
    </source>
</evidence>
<feature type="transmembrane region" description="Helical" evidence="10">
    <location>
        <begin position="75"/>
        <end position="97"/>
    </location>
</feature>
<evidence type="ECO:0000256" key="6">
    <source>
        <dbReference type="ARBA" id="ARBA00022989"/>
    </source>
</evidence>
<reference evidence="12 13" key="1">
    <citation type="submission" date="2019-07" db="EMBL/GenBank/DDBJ databases">
        <title>Complete Genome Sequence of Leptotrichia goodfellowii Strain JCM 16774.</title>
        <authorList>
            <person name="Watanabe S."/>
            <person name="Cui L."/>
        </authorList>
    </citation>
    <scope>NUCLEOTIDE SEQUENCE [LARGE SCALE GENOMIC DNA]</scope>
    <source>
        <strain evidence="12 13">JCM16774</strain>
    </source>
</reference>
<keyword evidence="8 10" id="KW-0472">Membrane</keyword>
<dbReference type="FunFam" id="1.10.3370.10:FF:000001">
    <property type="entry name" value="Preprotein translocase subunit SecY"/>
    <property type="match status" value="1"/>
</dbReference>
<dbReference type="PROSITE" id="PS00755">
    <property type="entry name" value="SECY_1"/>
    <property type="match status" value="1"/>
</dbReference>
<dbReference type="Proteomes" id="UP000321606">
    <property type="component" value="Chromosome"/>
</dbReference>
<gene>
    <name evidence="10 12" type="primary">secY</name>
    <name evidence="12" type="ORF">JCM16774_2168</name>
</gene>
<dbReference type="OrthoDB" id="9809248at2"/>
<feature type="transmembrane region" description="Helical" evidence="10">
    <location>
        <begin position="305"/>
        <end position="327"/>
    </location>
</feature>
<dbReference type="InterPro" id="IPR002208">
    <property type="entry name" value="SecY/SEC61-alpha"/>
</dbReference>
<evidence type="ECO:0000256" key="8">
    <source>
        <dbReference type="ARBA" id="ARBA00023136"/>
    </source>
</evidence>
<dbReference type="PRINTS" id="PR00303">
    <property type="entry name" value="SECYTRNLCASE"/>
</dbReference>
<feature type="transmembrane region" description="Helical" evidence="10">
    <location>
        <begin position="117"/>
        <end position="139"/>
    </location>
</feature>
<dbReference type="RefSeq" id="WP_006807202.1">
    <property type="nucleotide sequence ID" value="NZ_AP019822.1"/>
</dbReference>
<feature type="transmembrane region" description="Helical" evidence="10">
    <location>
        <begin position="266"/>
        <end position="285"/>
    </location>
</feature>
<dbReference type="STRING" id="714315.GCA_000516535_02163"/>
<feature type="transmembrane region" description="Helical" evidence="10">
    <location>
        <begin position="384"/>
        <end position="408"/>
    </location>
</feature>
<comment type="subunit">
    <text evidence="10">Component of the Sec protein translocase complex. Heterotrimer consisting of SecY, SecE and SecG subunits. The heterotrimers can form oligomers, although 1 heterotrimer is thought to be able to translocate proteins. Interacts with the ribosome. Interacts with SecDF, and other proteins may be involved. Interacts with SecA.</text>
</comment>
<dbReference type="InterPro" id="IPR030659">
    <property type="entry name" value="SecY_CS"/>
</dbReference>
<dbReference type="InterPro" id="IPR026593">
    <property type="entry name" value="SecY"/>
</dbReference>
<dbReference type="PANTHER" id="PTHR10906">
    <property type="entry name" value="SECY/SEC61-ALPHA FAMILY MEMBER"/>
    <property type="match status" value="1"/>
</dbReference>
<comment type="function">
    <text evidence="10">The central subunit of the protein translocation channel SecYEG. Consists of two halves formed by TMs 1-5 and 6-10. These two domains form a lateral gate at the front which open onto the bilayer between TMs 2 and 7, and are clamped together by SecE at the back. The channel is closed by both a pore ring composed of hydrophobic SecY resides and a short helix (helix 2A) on the extracellular side of the membrane which forms a plug. The plug probably moves laterally to allow the channel to open. The ring and the pore may move independently.</text>
</comment>
<feature type="transmembrane region" description="Helical" evidence="10">
    <location>
        <begin position="208"/>
        <end position="226"/>
    </location>
</feature>
<dbReference type="GO" id="GO:0065002">
    <property type="term" value="P:intracellular protein transmembrane transport"/>
    <property type="evidence" value="ECO:0007669"/>
    <property type="project" value="UniProtKB-UniRule"/>
</dbReference>
<dbReference type="NCBIfam" id="TIGR00967">
    <property type="entry name" value="3a0501s007"/>
    <property type="match status" value="1"/>
</dbReference>
<evidence type="ECO:0000256" key="4">
    <source>
        <dbReference type="ARBA" id="ARBA00022692"/>
    </source>
</evidence>
<feature type="transmembrane region" description="Helical" evidence="10">
    <location>
        <begin position="181"/>
        <end position="202"/>
    </location>
</feature>
<dbReference type="GO" id="GO:0006605">
    <property type="term" value="P:protein targeting"/>
    <property type="evidence" value="ECO:0007669"/>
    <property type="project" value="UniProtKB-UniRule"/>
</dbReference>
<evidence type="ECO:0000256" key="9">
    <source>
        <dbReference type="ARBA" id="ARBA00039733"/>
    </source>
</evidence>
<evidence type="ECO:0000256" key="5">
    <source>
        <dbReference type="ARBA" id="ARBA00022927"/>
    </source>
</evidence>
<feature type="transmembrane region" description="Helical" evidence="10">
    <location>
        <begin position="359"/>
        <end position="378"/>
    </location>
</feature>
<keyword evidence="7 10" id="KW-0811">Translocation</keyword>
<dbReference type="KEGG" id="lgo:JCM16774_2168"/>
<dbReference type="GO" id="GO:0043952">
    <property type="term" value="P:protein transport by the Sec complex"/>
    <property type="evidence" value="ECO:0007669"/>
    <property type="project" value="UniProtKB-UniRule"/>
</dbReference>
<evidence type="ECO:0000313" key="12">
    <source>
        <dbReference type="EMBL" id="BBM37209.1"/>
    </source>
</evidence>
<keyword evidence="10" id="KW-1003">Cell membrane</keyword>
<dbReference type="InterPro" id="IPR023201">
    <property type="entry name" value="SecY_dom_sf"/>
</dbReference>
<comment type="similarity">
    <text evidence="2 10 11">Belongs to the SecY/SEC61-alpha family.</text>
</comment>
<protein>
    <recommendedName>
        <fullName evidence="9 10">Protein translocase subunit SecY</fullName>
    </recommendedName>
</protein>
<keyword evidence="3 10" id="KW-0813">Transport</keyword>
<sequence>MTLTEAIVNRIQSIFKIPELKKRVAFTLVMFAIARIGVHIAVPGINMAAFKNFQNNAIAGFLNLFSGGAVQRASIFSLGIIPYINSSIVFQLLGVIFPKIDEMQKEGGKERDKITQWTRYVTIILAIAQSFGIAITLINQPGLVVEPGPKFIISTMALMTGGTAFLMWISERISIRGIGNGSSMLIFLGIVVNLPQVIQQMVSSNINFIFFGLSIILFVVIIALMVDIQLAERRIPIQYAGKGSLGFGGGQSAVGRRTYLPLKINTAGVMPIIFASVLMAAPPFIVQMLKANAFWQKQFSQTGVLYLLLFAFLIIVFSFFYTLTIAFDPEKVSEDLKQSGGTIPTVRAGKETADYLEKVVTRVTFGSALFLAILGIFPNIWFGYFLHIPVLLGGTSLLILVGVAVELIQQIDSYLAVKKMKGFISTSGKNNR</sequence>
<dbReference type="GO" id="GO:0005886">
    <property type="term" value="C:plasma membrane"/>
    <property type="evidence" value="ECO:0007669"/>
    <property type="project" value="UniProtKB-SubCell"/>
</dbReference>
<accession>A0A510JD28</accession>
<dbReference type="HAMAP" id="MF_01465">
    <property type="entry name" value="SecY"/>
    <property type="match status" value="1"/>
</dbReference>
<proteinExistence type="inferred from homology"/>
<dbReference type="EMBL" id="AP019822">
    <property type="protein sequence ID" value="BBM37209.1"/>
    <property type="molecule type" value="Genomic_DNA"/>
</dbReference>
<dbReference type="Pfam" id="PF00344">
    <property type="entry name" value="SecY"/>
    <property type="match status" value="1"/>
</dbReference>
<feature type="transmembrane region" description="Helical" evidence="10">
    <location>
        <begin position="24"/>
        <end position="42"/>
    </location>
</feature>
<name>A0A510JD28_9FUSO</name>
<evidence type="ECO:0000256" key="7">
    <source>
        <dbReference type="ARBA" id="ARBA00023010"/>
    </source>
</evidence>
<evidence type="ECO:0000313" key="13">
    <source>
        <dbReference type="Proteomes" id="UP000321606"/>
    </source>
</evidence>
<evidence type="ECO:0000256" key="10">
    <source>
        <dbReference type="HAMAP-Rule" id="MF_01465"/>
    </source>
</evidence>
<keyword evidence="4 10" id="KW-0812">Transmembrane</keyword>
<keyword evidence="6 10" id="KW-1133">Transmembrane helix</keyword>
<feature type="transmembrane region" description="Helical" evidence="10">
    <location>
        <begin position="151"/>
        <end position="169"/>
    </location>
</feature>